<keyword evidence="2" id="KW-0472">Membrane</keyword>
<dbReference type="HOGENOM" id="CLU_2074902_0_0_1"/>
<feature type="region of interest" description="Disordered" evidence="1">
    <location>
        <begin position="93"/>
        <end position="118"/>
    </location>
</feature>
<dbReference type="RefSeq" id="XP_002543622.1">
    <property type="nucleotide sequence ID" value="XM_002543576.1"/>
</dbReference>
<dbReference type="EMBL" id="CH476616">
    <property type="protein sequence ID" value="EEP78293.1"/>
    <property type="molecule type" value="Genomic_DNA"/>
</dbReference>
<keyword evidence="4" id="KW-1185">Reference proteome</keyword>
<gene>
    <name evidence="3" type="ORF">UREG_03138</name>
</gene>
<dbReference type="AlphaFoldDB" id="C4JPG7"/>
<reference evidence="4" key="1">
    <citation type="journal article" date="2009" name="Genome Res.">
        <title>Comparative genomic analyses of the human fungal pathogens Coccidioides and their relatives.</title>
        <authorList>
            <person name="Sharpton T.J."/>
            <person name="Stajich J.E."/>
            <person name="Rounsley S.D."/>
            <person name="Gardner M.J."/>
            <person name="Wortman J.R."/>
            <person name="Jordar V.S."/>
            <person name="Maiti R."/>
            <person name="Kodira C.D."/>
            <person name="Neafsey D.E."/>
            <person name="Zeng Q."/>
            <person name="Hung C.-Y."/>
            <person name="McMahan C."/>
            <person name="Muszewska A."/>
            <person name="Grynberg M."/>
            <person name="Mandel M.A."/>
            <person name="Kellner E.M."/>
            <person name="Barker B.M."/>
            <person name="Galgiani J.N."/>
            <person name="Orbach M.J."/>
            <person name="Kirkland T.N."/>
            <person name="Cole G.T."/>
            <person name="Henn M.R."/>
            <person name="Birren B.W."/>
            <person name="Taylor J.W."/>
        </authorList>
    </citation>
    <scope>NUCLEOTIDE SEQUENCE [LARGE SCALE GENOMIC DNA]</scope>
    <source>
        <strain evidence="4">UAMH 1704</strain>
    </source>
</reference>
<dbReference type="GeneID" id="8437770"/>
<organism evidence="3 4">
    <name type="scientific">Uncinocarpus reesii (strain UAMH 1704)</name>
    <dbReference type="NCBI Taxonomy" id="336963"/>
    <lineage>
        <taxon>Eukaryota</taxon>
        <taxon>Fungi</taxon>
        <taxon>Dikarya</taxon>
        <taxon>Ascomycota</taxon>
        <taxon>Pezizomycotina</taxon>
        <taxon>Eurotiomycetes</taxon>
        <taxon>Eurotiomycetidae</taxon>
        <taxon>Onygenales</taxon>
        <taxon>Onygenaceae</taxon>
        <taxon>Uncinocarpus</taxon>
    </lineage>
</organism>
<evidence type="ECO:0000313" key="4">
    <source>
        <dbReference type="Proteomes" id="UP000002058"/>
    </source>
</evidence>
<evidence type="ECO:0000256" key="1">
    <source>
        <dbReference type="SAM" id="MobiDB-lite"/>
    </source>
</evidence>
<keyword evidence="2" id="KW-1133">Transmembrane helix</keyword>
<dbReference type="VEuPathDB" id="FungiDB:UREG_03138"/>
<evidence type="ECO:0000256" key="2">
    <source>
        <dbReference type="SAM" id="Phobius"/>
    </source>
</evidence>
<evidence type="ECO:0000313" key="3">
    <source>
        <dbReference type="EMBL" id="EEP78293.1"/>
    </source>
</evidence>
<protein>
    <submittedName>
        <fullName evidence="3">Uncharacterized protein</fullName>
    </submittedName>
</protein>
<feature type="transmembrane region" description="Helical" evidence="2">
    <location>
        <begin position="20"/>
        <end position="37"/>
    </location>
</feature>
<sequence length="118" mass="13433">MAIRENRARARGELAIFKNWFGIVSVMNILDLAWGSLNTHWMPFRFRVSLRGINSGFGQKILKSSFRMIPSNGSKRSSAVTESRWRGSIQGHTLRFNQTKPSRWDPLGISSPVLGRSR</sequence>
<proteinExistence type="predicted"/>
<dbReference type="Proteomes" id="UP000002058">
    <property type="component" value="Unassembled WGS sequence"/>
</dbReference>
<dbReference type="KEGG" id="ure:UREG_03138"/>
<name>C4JPG7_UNCRE</name>
<dbReference type="InParanoid" id="C4JPG7"/>
<keyword evidence="2" id="KW-0812">Transmembrane</keyword>
<accession>C4JPG7</accession>